<sequence>MYFKSAFLFSMMVSAMALPTTTMMEKTKRQANILQVQDYVQFQISDGVGGNALAEVQAKFPIDESNLASVSSQDLAIIKAARKTAENAETRGGGFNEAIANAGGTNTPQGRILQVGKIKNKVLKLKLFALSLQIDQARGRDVADKLADTLTKLNKNVELDRASAGQPSRGVNFQGSSQP</sequence>
<accession>A0AAN7BEM4</accession>
<evidence type="ECO:0000256" key="1">
    <source>
        <dbReference type="SAM" id="SignalP"/>
    </source>
</evidence>
<protein>
    <submittedName>
        <fullName evidence="2">Uncharacterized protein</fullName>
    </submittedName>
</protein>
<dbReference type="EMBL" id="MU858054">
    <property type="protein sequence ID" value="KAK4218230.1"/>
    <property type="molecule type" value="Genomic_DNA"/>
</dbReference>
<keyword evidence="3" id="KW-1185">Reference proteome</keyword>
<reference evidence="2" key="1">
    <citation type="journal article" date="2023" name="Mol. Phylogenet. Evol.">
        <title>Genome-scale phylogeny and comparative genomics of the fungal order Sordariales.</title>
        <authorList>
            <person name="Hensen N."/>
            <person name="Bonometti L."/>
            <person name="Westerberg I."/>
            <person name="Brannstrom I.O."/>
            <person name="Guillou S."/>
            <person name="Cros-Aarteil S."/>
            <person name="Calhoun S."/>
            <person name="Haridas S."/>
            <person name="Kuo A."/>
            <person name="Mondo S."/>
            <person name="Pangilinan J."/>
            <person name="Riley R."/>
            <person name="LaButti K."/>
            <person name="Andreopoulos B."/>
            <person name="Lipzen A."/>
            <person name="Chen C."/>
            <person name="Yan M."/>
            <person name="Daum C."/>
            <person name="Ng V."/>
            <person name="Clum A."/>
            <person name="Steindorff A."/>
            <person name="Ohm R.A."/>
            <person name="Martin F."/>
            <person name="Silar P."/>
            <person name="Natvig D.O."/>
            <person name="Lalanne C."/>
            <person name="Gautier V."/>
            <person name="Ament-Velasquez S.L."/>
            <person name="Kruys A."/>
            <person name="Hutchinson M.I."/>
            <person name="Powell A.J."/>
            <person name="Barry K."/>
            <person name="Miller A.N."/>
            <person name="Grigoriev I.V."/>
            <person name="Debuchy R."/>
            <person name="Gladieux P."/>
            <person name="Hiltunen Thoren M."/>
            <person name="Johannesson H."/>
        </authorList>
    </citation>
    <scope>NUCLEOTIDE SEQUENCE</scope>
    <source>
        <strain evidence="2">PSN293</strain>
    </source>
</reference>
<dbReference type="PANTHER" id="PTHR38849:SF1">
    <property type="entry name" value="SMALL SECRETED PROTEIN"/>
    <property type="match status" value="1"/>
</dbReference>
<feature type="signal peptide" evidence="1">
    <location>
        <begin position="1"/>
        <end position="17"/>
    </location>
</feature>
<reference evidence="2" key="2">
    <citation type="submission" date="2023-05" db="EMBL/GenBank/DDBJ databases">
        <authorList>
            <consortium name="Lawrence Berkeley National Laboratory"/>
            <person name="Steindorff A."/>
            <person name="Hensen N."/>
            <person name="Bonometti L."/>
            <person name="Westerberg I."/>
            <person name="Brannstrom I.O."/>
            <person name="Guillou S."/>
            <person name="Cros-Aarteil S."/>
            <person name="Calhoun S."/>
            <person name="Haridas S."/>
            <person name="Kuo A."/>
            <person name="Mondo S."/>
            <person name="Pangilinan J."/>
            <person name="Riley R."/>
            <person name="Labutti K."/>
            <person name="Andreopoulos B."/>
            <person name="Lipzen A."/>
            <person name="Chen C."/>
            <person name="Yanf M."/>
            <person name="Daum C."/>
            <person name="Ng V."/>
            <person name="Clum A."/>
            <person name="Ohm R."/>
            <person name="Martin F."/>
            <person name="Silar P."/>
            <person name="Natvig D."/>
            <person name="Lalanne C."/>
            <person name="Gautier V."/>
            <person name="Ament-Velasquez S.L."/>
            <person name="Kruys A."/>
            <person name="Hutchinson M.I."/>
            <person name="Powell A.J."/>
            <person name="Barry K."/>
            <person name="Miller A.N."/>
            <person name="Grigoriev I.V."/>
            <person name="Debuchy R."/>
            <person name="Gladieux P."/>
            <person name="Thoren M.H."/>
            <person name="Johannesson H."/>
        </authorList>
    </citation>
    <scope>NUCLEOTIDE SEQUENCE</scope>
    <source>
        <strain evidence="2">PSN293</strain>
    </source>
</reference>
<proteinExistence type="predicted"/>
<dbReference type="AlphaFoldDB" id="A0AAN7BEM4"/>
<organism evidence="2 3">
    <name type="scientific">Rhypophila decipiens</name>
    <dbReference type="NCBI Taxonomy" id="261697"/>
    <lineage>
        <taxon>Eukaryota</taxon>
        <taxon>Fungi</taxon>
        <taxon>Dikarya</taxon>
        <taxon>Ascomycota</taxon>
        <taxon>Pezizomycotina</taxon>
        <taxon>Sordariomycetes</taxon>
        <taxon>Sordariomycetidae</taxon>
        <taxon>Sordariales</taxon>
        <taxon>Naviculisporaceae</taxon>
        <taxon>Rhypophila</taxon>
    </lineage>
</organism>
<keyword evidence="1" id="KW-0732">Signal</keyword>
<comment type="caution">
    <text evidence="2">The sequence shown here is derived from an EMBL/GenBank/DDBJ whole genome shotgun (WGS) entry which is preliminary data.</text>
</comment>
<feature type="chain" id="PRO_5042816104" evidence="1">
    <location>
        <begin position="18"/>
        <end position="179"/>
    </location>
</feature>
<dbReference type="PANTHER" id="PTHR38849">
    <property type="entry name" value="SMALL SECRETED PROTEIN"/>
    <property type="match status" value="1"/>
</dbReference>
<name>A0AAN7BEM4_9PEZI</name>
<gene>
    <name evidence="2" type="ORF">QBC37DRAFT_412839</name>
</gene>
<evidence type="ECO:0000313" key="3">
    <source>
        <dbReference type="Proteomes" id="UP001301769"/>
    </source>
</evidence>
<evidence type="ECO:0000313" key="2">
    <source>
        <dbReference type="EMBL" id="KAK4218230.1"/>
    </source>
</evidence>
<dbReference type="Proteomes" id="UP001301769">
    <property type="component" value="Unassembled WGS sequence"/>
</dbReference>